<name>A0A379VMN5_SALET</name>
<dbReference type="EMBL" id="UGXR01000001">
    <property type="protein sequence ID" value="SUH07340.1"/>
    <property type="molecule type" value="Genomic_DNA"/>
</dbReference>
<dbReference type="AntiFam" id="ANF00057">
    <property type="entry name" value="Translation of E. coli type CRISPR repeat"/>
</dbReference>
<dbReference type="Proteomes" id="UP000254346">
    <property type="component" value="Unassembled WGS sequence"/>
</dbReference>
<evidence type="ECO:0000313" key="2">
    <source>
        <dbReference type="Proteomes" id="UP000254346"/>
    </source>
</evidence>
<reference evidence="1 2" key="1">
    <citation type="submission" date="2018-06" db="EMBL/GenBank/DDBJ databases">
        <authorList>
            <consortium name="Pathogen Informatics"/>
            <person name="Doyle S."/>
        </authorList>
    </citation>
    <scope>NUCLEOTIDE SEQUENCE [LARGE SCALE GENOMIC DNA]</scope>
    <source>
        <strain evidence="1 2">NCTC8256</strain>
    </source>
</reference>
<evidence type="ECO:0000313" key="1">
    <source>
        <dbReference type="EMBL" id="SUH07340.1"/>
    </source>
</evidence>
<protein>
    <submittedName>
        <fullName evidence="1">Domain of uncharacterized function (DUF2825)</fullName>
    </submittedName>
</protein>
<sequence>MRRCDFAAGLSPLARGTLPIATEFGIVDRFIPAGAGNTYFRYVYGEELPVYPRWRGEHEMSRMYGSAVSGLSPLARGTH</sequence>
<proteinExistence type="predicted"/>
<dbReference type="AlphaFoldDB" id="A0A379VMN5"/>
<dbReference type="AntiFam" id="ANF00006">
    <property type="entry name" value="Translation of CRISPR region"/>
</dbReference>
<gene>
    <name evidence="1" type="ORF">NCTC8256_01231</name>
</gene>
<accession>A0A379VMN5</accession>
<organism evidence="1 2">
    <name type="scientific">Salmonella enterica I</name>
    <dbReference type="NCBI Taxonomy" id="59201"/>
    <lineage>
        <taxon>Bacteria</taxon>
        <taxon>Pseudomonadati</taxon>
        <taxon>Pseudomonadota</taxon>
        <taxon>Gammaproteobacteria</taxon>
        <taxon>Enterobacterales</taxon>
        <taxon>Enterobacteriaceae</taxon>
        <taxon>Salmonella</taxon>
    </lineage>
</organism>